<dbReference type="EMBL" id="BMAT01006634">
    <property type="protein sequence ID" value="GFS16880.1"/>
    <property type="molecule type" value="Genomic_DNA"/>
</dbReference>
<gene>
    <name evidence="2" type="ORF">ElyMa_003225300</name>
</gene>
<reference evidence="2 3" key="1">
    <citation type="journal article" date="2021" name="Elife">
        <title>Chloroplast acquisition without the gene transfer in kleptoplastic sea slugs, Plakobranchus ocellatus.</title>
        <authorList>
            <person name="Maeda T."/>
            <person name="Takahashi S."/>
            <person name="Yoshida T."/>
            <person name="Shimamura S."/>
            <person name="Takaki Y."/>
            <person name="Nagai Y."/>
            <person name="Toyoda A."/>
            <person name="Suzuki Y."/>
            <person name="Arimoto A."/>
            <person name="Ishii H."/>
            <person name="Satoh N."/>
            <person name="Nishiyama T."/>
            <person name="Hasebe M."/>
            <person name="Maruyama T."/>
            <person name="Minagawa J."/>
            <person name="Obokata J."/>
            <person name="Shigenobu S."/>
        </authorList>
    </citation>
    <scope>NUCLEOTIDE SEQUENCE [LARGE SCALE GENOMIC DNA]</scope>
</reference>
<evidence type="ECO:0000313" key="2">
    <source>
        <dbReference type="EMBL" id="GFS16880.1"/>
    </source>
</evidence>
<accession>A0AAV4J4T5</accession>
<evidence type="ECO:0000256" key="1">
    <source>
        <dbReference type="SAM" id="MobiDB-lite"/>
    </source>
</evidence>
<feature type="region of interest" description="Disordered" evidence="1">
    <location>
        <begin position="1"/>
        <end position="26"/>
    </location>
</feature>
<organism evidence="2 3">
    <name type="scientific">Elysia marginata</name>
    <dbReference type="NCBI Taxonomy" id="1093978"/>
    <lineage>
        <taxon>Eukaryota</taxon>
        <taxon>Metazoa</taxon>
        <taxon>Spiralia</taxon>
        <taxon>Lophotrochozoa</taxon>
        <taxon>Mollusca</taxon>
        <taxon>Gastropoda</taxon>
        <taxon>Heterobranchia</taxon>
        <taxon>Euthyneura</taxon>
        <taxon>Panpulmonata</taxon>
        <taxon>Sacoglossa</taxon>
        <taxon>Placobranchoidea</taxon>
        <taxon>Plakobranchidae</taxon>
        <taxon>Elysia</taxon>
    </lineage>
</organism>
<comment type="caution">
    <text evidence="2">The sequence shown here is derived from an EMBL/GenBank/DDBJ whole genome shotgun (WGS) entry which is preliminary data.</text>
</comment>
<proteinExistence type="predicted"/>
<name>A0AAV4J4T5_9GAST</name>
<protein>
    <submittedName>
        <fullName evidence="2">Uncharacterized protein</fullName>
    </submittedName>
</protein>
<sequence>MMEELPLLEEGASTMPLDGPVPRGKPALRMSMRRKLWKQNRKLKRGMTCDQILFKPPPELVPAELDPEWVCLLASCFSYNKG</sequence>
<dbReference type="Proteomes" id="UP000762676">
    <property type="component" value="Unassembled WGS sequence"/>
</dbReference>
<evidence type="ECO:0000313" key="3">
    <source>
        <dbReference type="Proteomes" id="UP000762676"/>
    </source>
</evidence>
<dbReference type="AlphaFoldDB" id="A0AAV4J4T5"/>
<keyword evidence="3" id="KW-1185">Reference proteome</keyword>